<accession>A0A9X0AL81</accession>
<gene>
    <name evidence="1" type="ORF">OCU04_007150</name>
</gene>
<organism evidence="1 2">
    <name type="scientific">Sclerotinia nivalis</name>
    <dbReference type="NCBI Taxonomy" id="352851"/>
    <lineage>
        <taxon>Eukaryota</taxon>
        <taxon>Fungi</taxon>
        <taxon>Dikarya</taxon>
        <taxon>Ascomycota</taxon>
        <taxon>Pezizomycotina</taxon>
        <taxon>Leotiomycetes</taxon>
        <taxon>Helotiales</taxon>
        <taxon>Sclerotiniaceae</taxon>
        <taxon>Sclerotinia</taxon>
    </lineage>
</organism>
<proteinExistence type="predicted"/>
<dbReference type="AlphaFoldDB" id="A0A9X0AL81"/>
<dbReference type="EMBL" id="JAPEIS010000007">
    <property type="protein sequence ID" value="KAJ8064841.1"/>
    <property type="molecule type" value="Genomic_DNA"/>
</dbReference>
<comment type="caution">
    <text evidence="1">The sequence shown here is derived from an EMBL/GenBank/DDBJ whole genome shotgun (WGS) entry which is preliminary data.</text>
</comment>
<keyword evidence="2" id="KW-1185">Reference proteome</keyword>
<evidence type="ECO:0000313" key="2">
    <source>
        <dbReference type="Proteomes" id="UP001152300"/>
    </source>
</evidence>
<sequence length="435" mass="47284">MLLNGTPANTWTSVGNGTYKGIYHELHFIHNDKFFGYGAYQGLSPSSSQLANRDADYGLGSKTGLGVGSELHFLDNSDIGLTTLFDEVGLTPTEAAEFVGYATEATISESDYEFFCCRFNVLGQTASTAAMRVEVTTPPFGWDSPYEPDQILGICENGTIGSVILTCAYNLTSIDPELLDDPDGNETEYVWPVLSTRGDHSSPPVDYIITNYANSAQRTTFTSATYSNGNYGQDLPAYGGDPHAYAHATTDCTDASLTNNATIGMNGVRVQSEHIIERVTIRNFMEFIQSPWMDLEDGLGLQTVSSDLGIVPFAVINDYMNLPYSQWPLLQGQQLNGNTLFENLPNALGSTSNPGVMPNLQASLNNLKSRVWGATVNATSNKIFNKLANNPTTRSTERALSLLRSGMAVFNYINDPNIQTLMGRVHQGIHAALTV</sequence>
<protein>
    <submittedName>
        <fullName evidence="1">Uncharacterized protein</fullName>
    </submittedName>
</protein>
<dbReference type="OrthoDB" id="3561747at2759"/>
<evidence type="ECO:0000313" key="1">
    <source>
        <dbReference type="EMBL" id="KAJ8064841.1"/>
    </source>
</evidence>
<name>A0A9X0AL81_9HELO</name>
<dbReference type="Proteomes" id="UP001152300">
    <property type="component" value="Unassembled WGS sequence"/>
</dbReference>
<reference evidence="1" key="1">
    <citation type="submission" date="2022-11" db="EMBL/GenBank/DDBJ databases">
        <title>Genome Resource of Sclerotinia nivalis Strain SnTB1, a Plant Pathogen Isolated from American Ginseng.</title>
        <authorList>
            <person name="Fan S."/>
        </authorList>
    </citation>
    <scope>NUCLEOTIDE SEQUENCE</scope>
    <source>
        <strain evidence="1">SnTB1</strain>
    </source>
</reference>